<keyword evidence="2" id="KW-1185">Reference proteome</keyword>
<accession>A0A2S1YR92</accession>
<dbReference type="KEGG" id="fcr:HYN56_20755"/>
<reference evidence="1 2" key="1">
    <citation type="submission" date="2018-05" db="EMBL/GenBank/DDBJ databases">
        <title>Genome sequencing of Flavobacterium sp. HYN0056.</title>
        <authorList>
            <person name="Yi H."/>
            <person name="Baek C."/>
        </authorList>
    </citation>
    <scope>NUCLEOTIDE SEQUENCE [LARGE SCALE GENOMIC DNA]</scope>
    <source>
        <strain evidence="1 2">HYN0056</strain>
    </source>
</reference>
<name>A0A2S1YR92_9FLAO</name>
<evidence type="ECO:0008006" key="3">
    <source>
        <dbReference type="Google" id="ProtNLM"/>
    </source>
</evidence>
<dbReference type="Gene3D" id="2.150.10.10">
    <property type="entry name" value="Serralysin-like metalloprotease, C-terminal"/>
    <property type="match status" value="1"/>
</dbReference>
<sequence>MVDNKGTIIYVDPSKWFQVGSNLFNKNTNGNVAIGVIDTSSFKPVDYSRLYISNGGSTTLPVLKLDTPFDGELTDDVLTWDPSDFSVKKIAISTLSPNDWHILGNAGTDPATNFLGTTDNQDLSFRTYNTERMRIASSGNIGIGTVAPASTLEINSTAANTSGLRLTNLTSASPASTGATIGVNAAGDVVVVNSSVTATTVSNTSTGNTLTTTVNDVTGTAVNIINSNTLTATDGKLVSTVNGVETTPEVPILISANNGLTATSGNVQLDGALIKPTTITTDATNTLAVAGLQSASPTGTDNIVVVNSSGVLSTIDRSILNNGWLLKGNAGTNPANNFLGTTDDQPLFFRINDNYAGHIAQNNTSLGNSSLNPSATGQFNTAMGSNSLSALSDGTYNTATGFQNFQGLTSGSYNVAMGVENIGALTSGWNNIAIGAGNLSIETGNQNIAIGAGVGQGLLNGSSNILIGGSTSYRIDASGPNKSNEMNIGNALFGKAINSAIGTASIGINTNNPGNTFEVKSAAANTSGLRLSNLTSTSPATATSVATLGINATGDVVVVNSAPATTTNTLTATNGSLISTVNGIATIPAVPVLTSANNGLTATNGNVQLGGTLVNPTTTITTNGATNTLAIAGLQATTDVTDNLVLANPSTGLLRTITFPNLPVWTLVGNLGTTVGTNYLGTNDAQPLMFKVNKVQSGLLTTNNTSFGYQALLSVPIATTINNNTAMGTNALTALNSGTGENTAVGFNTINISTNSVANTAVGSYALAKIGNSTDGRNTAVGYLAMAGSNTTAVTVNTGSNNTAIGISAMNNASTALTGVYNVAIGANALTASAGGSYNTALGPNAGKTINGNNNIMIGGSSSNNINPSSAAVSNELNIGNTLFGTGINGTIGIGKIGINIQSPLVAELQVLGSVRTGTSTTGTIGQYSFAGGTNSVASATGSFAYGNGATASSGGATPVGYNTAFGGATASANGGYAFAAGVAIASGSYSAAFGSNSTTAGGNSSFAAGNKNIIDAGSGNSALFGVNNNIYSTATPIGGGTPGVGSFAAGNANKIYSQNSVALGSQNIMNYTTAGTAATPQGSVALGSGNTTDGNSTIAMGTGNTSSGTGNVAMGGGNIITNGSTYSIAAGNGNYIGDVAAAVSSFTAGGANHINSSSFSNALGQTNTITGSTASTIIGQNNSITSANNALVMGIYATIPTGYNGATILADASGGSTIISSTAANQFTGMFNGGYRFFTNRNNQTNRGLFINDDNTGTGRAKVGINNPTPNADLDVQGSQVVKVAIATGSYAVKTNDYMLVVPSGSSPANTITLPSAAANTGRVLMIKTSIINTSSVTVKTSSASEKFDGSWPASAISGGPIAGSTSILLDSTGINDHITVISDGTSWYVSN</sequence>
<protein>
    <recommendedName>
        <fullName evidence="3">Trimeric autotransporter adhesin YadA-like head domain-containing protein</fullName>
    </recommendedName>
</protein>
<evidence type="ECO:0000313" key="2">
    <source>
        <dbReference type="Proteomes" id="UP000245250"/>
    </source>
</evidence>
<evidence type="ECO:0000313" key="1">
    <source>
        <dbReference type="EMBL" id="AWK06522.1"/>
    </source>
</evidence>
<proteinExistence type="predicted"/>
<dbReference type="InterPro" id="IPR011049">
    <property type="entry name" value="Serralysin-like_metalloprot_C"/>
</dbReference>
<dbReference type="Proteomes" id="UP000245250">
    <property type="component" value="Chromosome"/>
</dbReference>
<gene>
    <name evidence="1" type="ORF">HYN56_20755</name>
</gene>
<dbReference type="EMBL" id="CP029255">
    <property type="protein sequence ID" value="AWK06522.1"/>
    <property type="molecule type" value="Genomic_DNA"/>
</dbReference>
<organism evidence="1 2">
    <name type="scientific">Flavobacterium crocinum</name>
    <dbReference type="NCBI Taxonomy" id="2183896"/>
    <lineage>
        <taxon>Bacteria</taxon>
        <taxon>Pseudomonadati</taxon>
        <taxon>Bacteroidota</taxon>
        <taxon>Flavobacteriia</taxon>
        <taxon>Flavobacteriales</taxon>
        <taxon>Flavobacteriaceae</taxon>
        <taxon>Flavobacterium</taxon>
    </lineage>
</organism>